<evidence type="ECO:0000313" key="9">
    <source>
        <dbReference type="Proteomes" id="UP000828390"/>
    </source>
</evidence>
<evidence type="ECO:0000256" key="1">
    <source>
        <dbReference type="ARBA" id="ARBA00004123"/>
    </source>
</evidence>
<dbReference type="GO" id="GO:0010629">
    <property type="term" value="P:negative regulation of gene expression"/>
    <property type="evidence" value="ECO:0007669"/>
    <property type="project" value="TreeGrafter"/>
</dbReference>
<reference evidence="8" key="2">
    <citation type="submission" date="2020-11" db="EMBL/GenBank/DDBJ databases">
        <authorList>
            <person name="McCartney M.A."/>
            <person name="Auch B."/>
            <person name="Kono T."/>
            <person name="Mallez S."/>
            <person name="Becker A."/>
            <person name="Gohl D.M."/>
            <person name="Silverstein K.A.T."/>
            <person name="Koren S."/>
            <person name="Bechman K.B."/>
            <person name="Herman A."/>
            <person name="Abrahante J.E."/>
            <person name="Garbe J."/>
        </authorList>
    </citation>
    <scope>NUCLEOTIDE SEQUENCE</scope>
    <source>
        <strain evidence="8">Duluth1</strain>
        <tissue evidence="8">Whole animal</tissue>
    </source>
</reference>
<reference evidence="8" key="1">
    <citation type="journal article" date="2019" name="bioRxiv">
        <title>The Genome of the Zebra Mussel, Dreissena polymorpha: A Resource for Invasive Species Research.</title>
        <authorList>
            <person name="McCartney M.A."/>
            <person name="Auch B."/>
            <person name="Kono T."/>
            <person name="Mallez S."/>
            <person name="Zhang Y."/>
            <person name="Obille A."/>
            <person name="Becker A."/>
            <person name="Abrahante J.E."/>
            <person name="Garbe J."/>
            <person name="Badalamenti J.P."/>
            <person name="Herman A."/>
            <person name="Mangelson H."/>
            <person name="Liachko I."/>
            <person name="Sullivan S."/>
            <person name="Sone E.D."/>
            <person name="Koren S."/>
            <person name="Silverstein K.A.T."/>
            <person name="Beckman K.B."/>
            <person name="Gohl D.M."/>
        </authorList>
    </citation>
    <scope>NUCLEOTIDE SEQUENCE</scope>
    <source>
        <strain evidence="8">Duluth1</strain>
        <tissue evidence="8">Whole animal</tissue>
    </source>
</reference>
<sequence>MFPQPDGTLRMEIMMSTDDVHKVQFLFSNRNISTAFQLEMRNYCSTIKGNTGCFTVEMFSNSIRPEEFMNRIKTRCESIITFYVVNSEENKCVFQNILKMEPDKLNERTMILHHNEILVCVADGTAFLNETLKDVGYTDVETVDINSLQENIKDLGIEKNCINLHPHLKGVYVDLVKQTCTFSWYGRRHEKGMDLIKRFLNRFERTEFISHDFDWTKFASNLIFQNTGNTNTEFLKYITSKYLKNKSEVEIPSFCLVKNDEGNIVLVQTGSAKELSNLIQSSLHIHKISRECFESDQLRQRLLKDKNKIWFDKHQGVIVCFDFLSKDIMSCFVPKPNKISRNITGDELRMLPSYIQTFSKDLASKCKTFEVDLIIHNETVVLEGTDSTQIDKCLNLIIGQYSSRRMLVVVEDNTFEHCKAELQRVQNSKSCRFKCLSMNKIKTNLTGFAAEYQDLYGTTHFRLLEDGSKIRTDILLELSNEHELPLSNKDSAKRYRCFATDELDVKCLMGDVLRVLHKSSINERLQCIEIWSIVCTQSKGNITYVISSDQLIKAFSVVLGCALQKNFINICLRMSLNGNIHAWLPETLIVNSLVQAFCKQSKADNSVQMTVEIPLPKDVIVETAYALEEALMKMHGAFVKIPRMHYSEEGAIDVVIKVSSIQKEMADVIVCAQSQSLDFQGQCAKEIAHAAGDAIVAECMEHFPNGIEYCDVAYTSAHRLKSNGVKYIFHTALPAFNEAYMQNIRQVVRNCLITAEELGCETIAFPAFGVGNREYPWRETAFQMFESIYDYGKQNPSTILKKITVVTFEGDQATCRAFEYENYRRRTICPKIQPDSTKHGDIIQRTIGNVSIRVVEEKNAMRPAYAVEAFFDSDGDGFKLKRAIWESKTQNDQIIVGLKKSLFYNFFDNIRDTITDERVTHLIWNLDKTSQMCYGDQVTTIVKMMEAICNKHDMNYLMVVDIIVPDESGFASFKSQADASKWTLISVKDKRECVVEVIAESKDALVRARNIVEEVLQHKRPTVCNNGTSTERSLPNVDPANETTMSPKHQVTLHTNTNVPPASVCPPAMNSEKETETEEAINIKGKISYLNTDPLVAGKSAGGHSVSESEKSDEIESYELSAVINPGMTAYLQDHLSKWITAMESIYKVKIYYKEPTHIVYGNMDNVIAFEQYLENNFPHIETTL</sequence>
<dbReference type="PANTHER" id="PTHR14453">
    <property type="entry name" value="PARP/ZINC FINGER CCCH TYPE DOMAIN CONTAINING PROTEIN"/>
    <property type="match status" value="1"/>
</dbReference>
<dbReference type="AlphaFoldDB" id="A0A9D4LTU9"/>
<proteinExistence type="predicted"/>
<dbReference type="GO" id="GO:0003714">
    <property type="term" value="F:transcription corepressor activity"/>
    <property type="evidence" value="ECO:0007669"/>
    <property type="project" value="TreeGrafter"/>
</dbReference>
<accession>A0A9D4LTU9</accession>
<evidence type="ECO:0000259" key="7">
    <source>
        <dbReference type="PROSITE" id="PS51154"/>
    </source>
</evidence>
<comment type="subcellular location">
    <subcellularLocation>
        <location evidence="1">Nucleus</location>
    </subcellularLocation>
</comment>
<keyword evidence="5" id="KW-0539">Nucleus</keyword>
<evidence type="ECO:0000256" key="4">
    <source>
        <dbReference type="ARBA" id="ARBA00023027"/>
    </source>
</evidence>
<dbReference type="Gene3D" id="3.40.220.10">
    <property type="entry name" value="Leucine Aminopeptidase, subunit E, domain 1"/>
    <property type="match status" value="1"/>
</dbReference>
<evidence type="ECO:0000256" key="3">
    <source>
        <dbReference type="ARBA" id="ARBA00022679"/>
    </source>
</evidence>
<dbReference type="PANTHER" id="PTHR14453:SF67">
    <property type="entry name" value="POLY [ADP-RIBOSE] POLYMERASE"/>
    <property type="match status" value="1"/>
</dbReference>
<dbReference type="SMART" id="SM00506">
    <property type="entry name" value="A1pp"/>
    <property type="match status" value="1"/>
</dbReference>
<dbReference type="GO" id="GO:0005634">
    <property type="term" value="C:nucleus"/>
    <property type="evidence" value="ECO:0007669"/>
    <property type="project" value="UniProtKB-SubCell"/>
</dbReference>
<dbReference type="Proteomes" id="UP000828390">
    <property type="component" value="Unassembled WGS sequence"/>
</dbReference>
<keyword evidence="2" id="KW-0328">Glycosyltransferase</keyword>
<feature type="region of interest" description="Disordered" evidence="6">
    <location>
        <begin position="1023"/>
        <end position="1044"/>
    </location>
</feature>
<organism evidence="8 9">
    <name type="scientific">Dreissena polymorpha</name>
    <name type="common">Zebra mussel</name>
    <name type="synonym">Mytilus polymorpha</name>
    <dbReference type="NCBI Taxonomy" id="45954"/>
    <lineage>
        <taxon>Eukaryota</taxon>
        <taxon>Metazoa</taxon>
        <taxon>Spiralia</taxon>
        <taxon>Lophotrochozoa</taxon>
        <taxon>Mollusca</taxon>
        <taxon>Bivalvia</taxon>
        <taxon>Autobranchia</taxon>
        <taxon>Heteroconchia</taxon>
        <taxon>Euheterodonta</taxon>
        <taxon>Imparidentia</taxon>
        <taxon>Neoheterodontei</taxon>
        <taxon>Myida</taxon>
        <taxon>Dreissenoidea</taxon>
        <taxon>Dreissenidae</taxon>
        <taxon>Dreissena</taxon>
    </lineage>
</organism>
<dbReference type="SUPFAM" id="SSF52949">
    <property type="entry name" value="Macro domain-like"/>
    <property type="match status" value="1"/>
</dbReference>
<feature type="compositionally biased region" description="Polar residues" evidence="6">
    <location>
        <begin position="1023"/>
        <end position="1033"/>
    </location>
</feature>
<keyword evidence="3" id="KW-0808">Transferase</keyword>
<dbReference type="GO" id="GO:0005737">
    <property type="term" value="C:cytoplasm"/>
    <property type="evidence" value="ECO:0007669"/>
    <property type="project" value="TreeGrafter"/>
</dbReference>
<dbReference type="GO" id="GO:0016757">
    <property type="term" value="F:glycosyltransferase activity"/>
    <property type="evidence" value="ECO:0007669"/>
    <property type="project" value="UniProtKB-KW"/>
</dbReference>
<keyword evidence="9" id="KW-1185">Reference proteome</keyword>
<gene>
    <name evidence="8" type="ORF">DPMN_026938</name>
</gene>
<comment type="caution">
    <text evidence="8">The sequence shown here is derived from an EMBL/GenBank/DDBJ whole genome shotgun (WGS) entry which is preliminary data.</text>
</comment>
<dbReference type="Pfam" id="PF01661">
    <property type="entry name" value="Macro"/>
    <property type="match status" value="1"/>
</dbReference>
<dbReference type="PROSITE" id="PS51154">
    <property type="entry name" value="MACRO"/>
    <property type="match status" value="1"/>
</dbReference>
<evidence type="ECO:0000313" key="8">
    <source>
        <dbReference type="EMBL" id="KAH3863931.1"/>
    </source>
</evidence>
<evidence type="ECO:0000256" key="5">
    <source>
        <dbReference type="ARBA" id="ARBA00023242"/>
    </source>
</evidence>
<keyword evidence="4" id="KW-0520">NAD</keyword>
<feature type="domain" description="Macro" evidence="7">
    <location>
        <begin position="641"/>
        <end position="824"/>
    </location>
</feature>
<dbReference type="InterPro" id="IPR043472">
    <property type="entry name" value="Macro_dom-like"/>
</dbReference>
<evidence type="ECO:0000256" key="6">
    <source>
        <dbReference type="SAM" id="MobiDB-lite"/>
    </source>
</evidence>
<name>A0A9D4LTU9_DREPO</name>
<dbReference type="EMBL" id="JAIWYP010000002">
    <property type="protein sequence ID" value="KAH3863931.1"/>
    <property type="molecule type" value="Genomic_DNA"/>
</dbReference>
<evidence type="ECO:0000256" key="2">
    <source>
        <dbReference type="ARBA" id="ARBA00022676"/>
    </source>
</evidence>
<dbReference type="InterPro" id="IPR002589">
    <property type="entry name" value="Macro_dom"/>
</dbReference>
<dbReference type="InterPro" id="IPR052056">
    <property type="entry name" value="Mono-ARTD/PARP"/>
</dbReference>
<protein>
    <recommendedName>
        <fullName evidence="7">Macro domain-containing protein</fullName>
    </recommendedName>
</protein>